<feature type="transmembrane region" description="Helical" evidence="1">
    <location>
        <begin position="365"/>
        <end position="392"/>
    </location>
</feature>
<sequence>MNLNKYAILVLMTLIGLFGAAIFLLVEKDIALSYSIVLNLVIAFYLLSRYSPDTTRIKLSFIYLLGFSLFICGRFFANILGVDETFCFDFGYKYCLNQNETLYSFLLINSSLLFFLLGYLSTSVRKENFKIKASYFNINILYFYLLLGVLAGVYTSFGTIESIFKAITSGYLSLYSGQVDEYSSPVDLIVMVFFNATVALGFSFKEKINIKLFYFILFIFLFNLIVSVFSGSRANFVSALLVILWFMLGEKKVGFKNIIITTLLILSVFLTNSIASISGARGASDDSSGFYTKVVEEIFYNQGITMMVFNMGVLENDYPLLAYIKTIIPGSQIIYSWFSPVFQYDLSFSQHLMYKLSPSLFYEGYGLAWSLLGDFYAFSFGLIFLFFFYNYIWGKLVYFVSSGYGVNFFYNGLYFCFLISIFILSRFSISSFLVLIIFYFLMHKSIKFKWGKV</sequence>
<feature type="transmembrane region" description="Helical" evidence="1">
    <location>
        <begin position="31"/>
        <end position="48"/>
    </location>
</feature>
<feature type="transmembrane region" description="Helical" evidence="1">
    <location>
        <begin position="102"/>
        <end position="120"/>
    </location>
</feature>
<reference evidence="2 3" key="1">
    <citation type="submission" date="2013-02" db="EMBL/GenBank/DDBJ databases">
        <title>The Genome Sequence of Acinetobacter sp. NIPH 1859.</title>
        <authorList>
            <consortium name="The Broad Institute Genome Sequencing Platform"/>
            <consortium name="The Broad Institute Genome Sequencing Center for Infectious Disease"/>
            <person name="Cerqueira G."/>
            <person name="Feldgarden M."/>
            <person name="Courvalin P."/>
            <person name="Perichon B."/>
            <person name="Grillot-Courvalin C."/>
            <person name="Clermont D."/>
            <person name="Rocha E."/>
            <person name="Yoon E.-J."/>
            <person name="Nemec A."/>
            <person name="Walker B."/>
            <person name="Young S.K."/>
            <person name="Zeng Q."/>
            <person name="Gargeya S."/>
            <person name="Fitzgerald M."/>
            <person name="Haas B."/>
            <person name="Abouelleil A."/>
            <person name="Alvarado L."/>
            <person name="Arachchi H.M."/>
            <person name="Berlin A.M."/>
            <person name="Chapman S.B."/>
            <person name="Dewar J."/>
            <person name="Goldberg J."/>
            <person name="Griggs A."/>
            <person name="Gujja S."/>
            <person name="Hansen M."/>
            <person name="Howarth C."/>
            <person name="Imamovic A."/>
            <person name="Larimer J."/>
            <person name="McCowan C."/>
            <person name="Murphy C."/>
            <person name="Neiman D."/>
            <person name="Pearson M."/>
            <person name="Priest M."/>
            <person name="Roberts A."/>
            <person name="Saif S."/>
            <person name="Shea T."/>
            <person name="Sisk P."/>
            <person name="Sykes S."/>
            <person name="Wortman J."/>
            <person name="Nusbaum C."/>
            <person name="Birren B."/>
        </authorList>
    </citation>
    <scope>NUCLEOTIDE SEQUENCE [LARGE SCALE GENOMIC DNA]</scope>
    <source>
        <strain evidence="2 3">NIPH 1859</strain>
    </source>
</reference>
<evidence type="ECO:0000313" key="2">
    <source>
        <dbReference type="EMBL" id="ENX32301.1"/>
    </source>
</evidence>
<evidence type="ECO:0000313" key="3">
    <source>
        <dbReference type="Proteomes" id="UP000013009"/>
    </source>
</evidence>
<evidence type="ECO:0008006" key="4">
    <source>
        <dbReference type="Google" id="ProtNLM"/>
    </source>
</evidence>
<keyword evidence="3" id="KW-1185">Reference proteome</keyword>
<dbReference type="OrthoDB" id="6691926at2"/>
<evidence type="ECO:0000256" key="1">
    <source>
        <dbReference type="SAM" id="Phobius"/>
    </source>
</evidence>
<accession>N9QQG1</accession>
<feature type="transmembrane region" description="Helical" evidence="1">
    <location>
        <begin position="60"/>
        <end position="82"/>
    </location>
</feature>
<protein>
    <recommendedName>
        <fullName evidence="4">Oligosaccharide repeat unit polymerase</fullName>
    </recommendedName>
</protein>
<organism evidence="2 3">
    <name type="scientific">Acinetobacter colistiniresistens</name>
    <dbReference type="NCBI Taxonomy" id="280145"/>
    <lineage>
        <taxon>Bacteria</taxon>
        <taxon>Pseudomonadati</taxon>
        <taxon>Pseudomonadota</taxon>
        <taxon>Gammaproteobacteria</taxon>
        <taxon>Moraxellales</taxon>
        <taxon>Moraxellaceae</taxon>
        <taxon>Acinetobacter</taxon>
    </lineage>
</organism>
<dbReference type="EMBL" id="APRZ01000025">
    <property type="protein sequence ID" value="ENX32301.1"/>
    <property type="molecule type" value="Genomic_DNA"/>
</dbReference>
<dbReference type="PATRIC" id="fig|1217695.3.peg.3514"/>
<gene>
    <name evidence="2" type="ORF">F889_03620</name>
</gene>
<dbReference type="InterPro" id="IPR029468">
    <property type="entry name" value="O-ag_pol_Wzy"/>
</dbReference>
<feature type="transmembrane region" description="Helical" evidence="1">
    <location>
        <begin position="184"/>
        <end position="202"/>
    </location>
</feature>
<dbReference type="AlphaFoldDB" id="N9QQG1"/>
<feature type="transmembrane region" description="Helical" evidence="1">
    <location>
        <begin position="7"/>
        <end position="25"/>
    </location>
</feature>
<feature type="transmembrane region" description="Helical" evidence="1">
    <location>
        <begin position="412"/>
        <end position="442"/>
    </location>
</feature>
<dbReference type="Proteomes" id="UP000013009">
    <property type="component" value="Unassembled WGS sequence"/>
</dbReference>
<dbReference type="RefSeq" id="WP_005277833.1">
    <property type="nucleotide sequence ID" value="NZ_KB850198.1"/>
</dbReference>
<feature type="transmembrane region" description="Helical" evidence="1">
    <location>
        <begin position="141"/>
        <end position="164"/>
    </location>
</feature>
<dbReference type="Pfam" id="PF14296">
    <property type="entry name" value="O-ag_pol_Wzy"/>
    <property type="match status" value="1"/>
</dbReference>
<name>N9QQG1_9GAMM</name>
<keyword evidence="1" id="KW-0812">Transmembrane</keyword>
<keyword evidence="1" id="KW-1133">Transmembrane helix</keyword>
<keyword evidence="1" id="KW-0472">Membrane</keyword>
<feature type="transmembrane region" description="Helical" evidence="1">
    <location>
        <begin position="214"/>
        <end position="246"/>
    </location>
</feature>
<dbReference type="HOGENOM" id="CLU_048389_0_0_6"/>
<feature type="transmembrane region" description="Helical" evidence="1">
    <location>
        <begin position="320"/>
        <end position="344"/>
    </location>
</feature>
<feature type="transmembrane region" description="Helical" evidence="1">
    <location>
        <begin position="258"/>
        <end position="277"/>
    </location>
</feature>
<comment type="caution">
    <text evidence="2">The sequence shown here is derived from an EMBL/GenBank/DDBJ whole genome shotgun (WGS) entry which is preliminary data.</text>
</comment>
<proteinExistence type="predicted"/>